<organism evidence="1 2">
    <name type="scientific">candidate division WWE3 bacterium GW2011_GWE1_41_27</name>
    <dbReference type="NCBI Taxonomy" id="1619131"/>
    <lineage>
        <taxon>Bacteria</taxon>
        <taxon>Katanobacteria</taxon>
    </lineage>
</organism>
<accession>A0A0G0W2Q8</accession>
<sequence length="67" mass="7490">MIKLFRYPEVRKKIIFTLAIIVIFRLLAHVPVPGVDVATIRSFLSGNALFGMFDLFSGGGFQNFSIV</sequence>
<proteinExistence type="predicted"/>
<reference evidence="1 2" key="1">
    <citation type="journal article" date="2015" name="Nature">
        <title>rRNA introns, odd ribosomes, and small enigmatic genomes across a large radiation of phyla.</title>
        <authorList>
            <person name="Brown C.T."/>
            <person name="Hug L.A."/>
            <person name="Thomas B.C."/>
            <person name="Sharon I."/>
            <person name="Castelle C.J."/>
            <person name="Singh A."/>
            <person name="Wilkins M.J."/>
            <person name="Williams K.H."/>
            <person name="Banfield J.F."/>
        </authorList>
    </citation>
    <scope>NUCLEOTIDE SEQUENCE [LARGE SCALE GENOMIC DNA]</scope>
</reference>
<dbReference type="AlphaFoldDB" id="A0A0G0W2Q8"/>
<protein>
    <submittedName>
        <fullName evidence="1">Protein translocase subunit SecY</fullName>
    </submittedName>
</protein>
<dbReference type="SUPFAM" id="SSF103491">
    <property type="entry name" value="Preprotein translocase SecY subunit"/>
    <property type="match status" value="1"/>
</dbReference>
<name>A0A0G0W2Q8_UNCKA</name>
<evidence type="ECO:0000313" key="1">
    <source>
        <dbReference type="EMBL" id="KKS06247.1"/>
    </source>
</evidence>
<dbReference type="EMBL" id="LCBF01000033">
    <property type="protein sequence ID" value="KKS06247.1"/>
    <property type="molecule type" value="Genomic_DNA"/>
</dbReference>
<dbReference type="Gene3D" id="1.10.3370.10">
    <property type="entry name" value="SecY subunit domain"/>
    <property type="match status" value="1"/>
</dbReference>
<evidence type="ECO:0000313" key="2">
    <source>
        <dbReference type="Proteomes" id="UP000034544"/>
    </source>
</evidence>
<dbReference type="Proteomes" id="UP000034544">
    <property type="component" value="Unassembled WGS sequence"/>
</dbReference>
<gene>
    <name evidence="1" type="ORF">UU59_C0033G0001</name>
</gene>
<dbReference type="InterPro" id="IPR023201">
    <property type="entry name" value="SecY_dom_sf"/>
</dbReference>
<feature type="non-terminal residue" evidence="1">
    <location>
        <position position="67"/>
    </location>
</feature>
<comment type="caution">
    <text evidence="1">The sequence shown here is derived from an EMBL/GenBank/DDBJ whole genome shotgun (WGS) entry which is preliminary data.</text>
</comment>